<dbReference type="RefSeq" id="WP_048508960.1">
    <property type="nucleotide sequence ID" value="NZ_LFND01000010.1"/>
</dbReference>
<name>A0A0J7HX62_9FLAO</name>
<dbReference type="EMBL" id="LFND01000010">
    <property type="protein sequence ID" value="KMQ58359.1"/>
    <property type="molecule type" value="Genomic_DNA"/>
</dbReference>
<dbReference type="PATRIC" id="fig|558151.6.peg.4751"/>
<dbReference type="OrthoDB" id="3034992at2"/>
<gene>
    <name evidence="2" type="ORF">ACM46_22695</name>
</gene>
<feature type="region of interest" description="Disordered" evidence="1">
    <location>
        <begin position="24"/>
        <end position="45"/>
    </location>
</feature>
<dbReference type="InterPro" id="IPR053842">
    <property type="entry name" value="NikA-like"/>
</dbReference>
<evidence type="ECO:0000256" key="1">
    <source>
        <dbReference type="SAM" id="MobiDB-lite"/>
    </source>
</evidence>
<dbReference type="AlphaFoldDB" id="A0A0J7HX62"/>
<evidence type="ECO:0000313" key="2">
    <source>
        <dbReference type="EMBL" id="KMQ58359.1"/>
    </source>
</evidence>
<dbReference type="STRING" id="558151.ACM46_22695"/>
<protein>
    <recommendedName>
        <fullName evidence="4">Special sigma factor</fullName>
    </recommendedName>
</protein>
<proteinExistence type="predicted"/>
<comment type="caution">
    <text evidence="2">The sequence shown here is derived from an EMBL/GenBank/DDBJ whole genome shotgun (WGS) entry which is preliminary data.</text>
</comment>
<feature type="compositionally biased region" description="Basic and acidic residues" evidence="1">
    <location>
        <begin position="24"/>
        <end position="39"/>
    </location>
</feature>
<evidence type="ECO:0000313" key="3">
    <source>
        <dbReference type="Proteomes" id="UP000036261"/>
    </source>
</evidence>
<keyword evidence="3" id="KW-1185">Reference proteome</keyword>
<organism evidence="2 3">
    <name type="scientific">Chryseobacterium angstadtii</name>
    <dbReference type="NCBI Taxonomy" id="558151"/>
    <lineage>
        <taxon>Bacteria</taxon>
        <taxon>Pseudomonadati</taxon>
        <taxon>Bacteroidota</taxon>
        <taxon>Flavobacteriia</taxon>
        <taxon>Flavobacteriales</taxon>
        <taxon>Weeksellaceae</taxon>
        <taxon>Chryseobacterium group</taxon>
        <taxon>Chryseobacterium</taxon>
    </lineage>
</organism>
<sequence length="145" mass="17061">MNIDDINFSDDFLKELEKLEGAMQESTRKEEIRKKRAEGGKLGGRPILSKKREFQKNVRLNEIEKNEIEALAKAYGITESELFRRSALNISLPNPERNKILSDYKTHFSRIANFFRNDVWNENEKNDFKQELKEIISLIKSNLTR</sequence>
<evidence type="ECO:0008006" key="4">
    <source>
        <dbReference type="Google" id="ProtNLM"/>
    </source>
</evidence>
<dbReference type="Pfam" id="PF21983">
    <property type="entry name" value="NikA-like"/>
    <property type="match status" value="1"/>
</dbReference>
<dbReference type="Proteomes" id="UP000036261">
    <property type="component" value="Unassembled WGS sequence"/>
</dbReference>
<reference evidence="2 3" key="1">
    <citation type="journal article" date="2013" name="Int. J. Syst. Evol. Microbiol.">
        <title>Chryseobacterium angstadtii sp. nov., isolated from a newt tank.</title>
        <authorList>
            <person name="Kirk K.E."/>
            <person name="Hoffman J.A."/>
            <person name="Smith K.A."/>
            <person name="Strahan B.L."/>
            <person name="Failor K.C."/>
            <person name="Krebs J.E."/>
            <person name="Gale A.N."/>
            <person name="Do T.D."/>
            <person name="Sontag T.C."/>
            <person name="Batties A.M."/>
            <person name="Mistiszyn K."/>
            <person name="Newman J.D."/>
        </authorList>
    </citation>
    <scope>NUCLEOTIDE SEQUENCE [LARGE SCALE GENOMIC DNA]</scope>
    <source>
        <strain evidence="2 3">KM</strain>
    </source>
</reference>
<accession>A0A0J7HX62</accession>